<dbReference type="PANTHER" id="PTHR43091:SF1">
    <property type="entry name" value="BETA-KETOACYL-[ACYL-CARRIER-PROTEIN] SYNTHASE III, CHLOROPLASTIC"/>
    <property type="match status" value="1"/>
</dbReference>
<dbReference type="NCBIfam" id="NF006829">
    <property type="entry name" value="PRK09352.1"/>
    <property type="match status" value="1"/>
</dbReference>
<comment type="catalytic activity">
    <reaction evidence="9">
        <text>malonyl-[ACP] + acetyl-CoA + H(+) = 3-oxobutanoyl-[ACP] + CO2 + CoA</text>
        <dbReference type="Rhea" id="RHEA:12080"/>
        <dbReference type="Rhea" id="RHEA-COMP:9623"/>
        <dbReference type="Rhea" id="RHEA-COMP:9625"/>
        <dbReference type="ChEBI" id="CHEBI:15378"/>
        <dbReference type="ChEBI" id="CHEBI:16526"/>
        <dbReference type="ChEBI" id="CHEBI:57287"/>
        <dbReference type="ChEBI" id="CHEBI:57288"/>
        <dbReference type="ChEBI" id="CHEBI:78449"/>
        <dbReference type="ChEBI" id="CHEBI:78450"/>
        <dbReference type="EC" id="2.3.1.180"/>
    </reaction>
</comment>
<keyword evidence="13" id="KW-1185">Reference proteome</keyword>
<dbReference type="EC" id="2.3.1.180" evidence="9"/>
<keyword evidence="3 9" id="KW-0808">Transferase</keyword>
<keyword evidence="8 9" id="KW-0012">Acyltransferase</keyword>
<dbReference type="Pfam" id="PF08541">
    <property type="entry name" value="ACP_syn_III_C"/>
    <property type="match status" value="1"/>
</dbReference>
<evidence type="ECO:0000313" key="13">
    <source>
        <dbReference type="Proteomes" id="UP000434409"/>
    </source>
</evidence>
<reference evidence="12 13" key="1">
    <citation type="submission" date="2019-08" db="EMBL/GenBank/DDBJ databases">
        <title>In-depth cultivation of the pig gut microbiome towards novel bacterial diversity and tailored functional studies.</title>
        <authorList>
            <person name="Wylensek D."/>
            <person name="Hitch T.C.A."/>
            <person name="Clavel T."/>
        </authorList>
    </citation>
    <scope>NUCLEOTIDE SEQUENCE [LARGE SCALE GENOMIC DNA]</scope>
    <source>
        <strain evidence="12 13">68-1-5</strain>
    </source>
</reference>
<gene>
    <name evidence="9" type="primary">fabH</name>
    <name evidence="12" type="ORF">FYJ34_04680</name>
</gene>
<sequence>MAIIAGTGSCLPKCRITNDQISTWVDTSDQWIRERTGIRERRIAAEETTVMMAYQAGKKALEQAKCSPEEVDLILVATISGEQVFPGTACGVQKLLKAQHAAAFDINGACTGFVLAYHVAESLLETGGYQTVLVIGSECLSHITDWTDRGTCILFGDGAGAVLLQKSISRPYLSVIHSDGEKGEALTCRSRNDGVHSNLCQTEHPFLGGGKGRERFAVTGTKNSLPSDKDRNEEAFCEIPKDRKESFAYFMKMDGQAVFKFAVKKVPEVMEEVLRKNRLEKQEIRYYVLHQANRRIVEAVARRMEEPIGKFPMNLDRYGNTSSASIPILLDEMNRDGKLKQGDKLILAGFGAGLTWGAVIVEWK</sequence>
<evidence type="ECO:0000256" key="7">
    <source>
        <dbReference type="ARBA" id="ARBA00023268"/>
    </source>
</evidence>
<feature type="active site" evidence="9">
    <location>
        <position position="320"/>
    </location>
</feature>
<keyword evidence="5 9" id="KW-0443">Lipid metabolism</keyword>
<evidence type="ECO:0000259" key="10">
    <source>
        <dbReference type="Pfam" id="PF08541"/>
    </source>
</evidence>
<keyword evidence="4 9" id="KW-0276">Fatty acid metabolism</keyword>
<organism evidence="12 13">
    <name type="scientific">Suipraeoptans intestinalis</name>
    <dbReference type="NCBI Taxonomy" id="2606628"/>
    <lineage>
        <taxon>Bacteria</taxon>
        <taxon>Bacillati</taxon>
        <taxon>Bacillota</taxon>
        <taxon>Clostridia</taxon>
        <taxon>Lachnospirales</taxon>
        <taxon>Lachnospiraceae</taxon>
        <taxon>Suipraeoptans</taxon>
    </lineage>
</organism>
<dbReference type="EMBL" id="VULY01000018">
    <property type="protein sequence ID" value="MSR93574.1"/>
    <property type="molecule type" value="Genomic_DNA"/>
</dbReference>
<evidence type="ECO:0000313" key="12">
    <source>
        <dbReference type="EMBL" id="MSR93574.1"/>
    </source>
</evidence>
<comment type="pathway">
    <text evidence="9">Lipid metabolism; fatty acid biosynthesis.</text>
</comment>
<dbReference type="RefSeq" id="WP_154476666.1">
    <property type="nucleotide sequence ID" value="NZ_VULY01000018.1"/>
</dbReference>
<comment type="subcellular location">
    <subcellularLocation>
        <location evidence="9">Cytoplasm</location>
    </subcellularLocation>
</comment>
<evidence type="ECO:0000256" key="1">
    <source>
        <dbReference type="ARBA" id="ARBA00008642"/>
    </source>
</evidence>
<dbReference type="SUPFAM" id="SSF53901">
    <property type="entry name" value="Thiolase-like"/>
    <property type="match status" value="1"/>
</dbReference>
<protein>
    <recommendedName>
        <fullName evidence="9">Beta-ketoacyl-[acyl-carrier-protein] synthase III</fullName>
        <shortName evidence="9">Beta-ketoacyl-ACP synthase III</shortName>
        <shortName evidence="9">KAS III</shortName>
        <ecNumber evidence="9">2.3.1.180</ecNumber>
    </recommendedName>
    <alternativeName>
        <fullName evidence="9">3-oxoacyl-[acyl-carrier-protein] synthase 3</fullName>
    </alternativeName>
    <alternativeName>
        <fullName evidence="9">3-oxoacyl-[acyl-carrier-protein] synthase III</fullName>
    </alternativeName>
</protein>
<evidence type="ECO:0000256" key="3">
    <source>
        <dbReference type="ARBA" id="ARBA00022679"/>
    </source>
</evidence>
<evidence type="ECO:0000256" key="2">
    <source>
        <dbReference type="ARBA" id="ARBA00022516"/>
    </source>
</evidence>
<comment type="function">
    <text evidence="9">Catalyzes the condensation reaction of fatty acid synthesis by the addition to an acyl acceptor of two carbons from malonyl-ACP. Catalyzes the first condensation reaction which initiates fatty acid synthesis and may therefore play a role in governing the total rate of fatty acid production. Possesses both acetoacetyl-ACP synthase and acetyl transacylase activities. Its substrate specificity determines the biosynthesis of branched-chain and/or straight-chain of fatty acids.</text>
</comment>
<feature type="domain" description="Beta-ketoacyl-[acyl-carrier-protein] synthase III N-terminal" evidence="11">
    <location>
        <begin position="104"/>
        <end position="171"/>
    </location>
</feature>
<evidence type="ECO:0000256" key="6">
    <source>
        <dbReference type="ARBA" id="ARBA00023160"/>
    </source>
</evidence>
<dbReference type="HAMAP" id="MF_01815">
    <property type="entry name" value="FabH"/>
    <property type="match status" value="1"/>
</dbReference>
<dbReference type="GO" id="GO:0006633">
    <property type="term" value="P:fatty acid biosynthetic process"/>
    <property type="evidence" value="ECO:0007669"/>
    <property type="project" value="UniProtKB-UniRule"/>
</dbReference>
<feature type="active site" evidence="9">
    <location>
        <position position="290"/>
    </location>
</feature>
<dbReference type="InterPro" id="IPR013751">
    <property type="entry name" value="ACP_syn_III_N"/>
</dbReference>
<dbReference type="Proteomes" id="UP000434409">
    <property type="component" value="Unassembled WGS sequence"/>
</dbReference>
<comment type="similarity">
    <text evidence="1 9">Belongs to the thiolase-like superfamily. FabH family.</text>
</comment>
<dbReference type="InterPro" id="IPR013747">
    <property type="entry name" value="ACP_syn_III_C"/>
</dbReference>
<dbReference type="InterPro" id="IPR004655">
    <property type="entry name" value="FabH"/>
</dbReference>
<keyword evidence="6 9" id="KW-0275">Fatty acid biosynthesis</keyword>
<accession>A0A6N7USI7</accession>
<dbReference type="Gene3D" id="3.40.47.10">
    <property type="match status" value="2"/>
</dbReference>
<comment type="caution">
    <text evidence="12">The sequence shown here is derived from an EMBL/GenBank/DDBJ whole genome shotgun (WGS) entry which is preliminary data.</text>
</comment>
<dbReference type="CDD" id="cd00830">
    <property type="entry name" value="KAS_III"/>
    <property type="match status" value="1"/>
</dbReference>
<evidence type="ECO:0000256" key="5">
    <source>
        <dbReference type="ARBA" id="ARBA00023098"/>
    </source>
</evidence>
<evidence type="ECO:0000259" key="11">
    <source>
        <dbReference type="Pfam" id="PF08545"/>
    </source>
</evidence>
<feature type="region of interest" description="ACP-binding" evidence="9">
    <location>
        <begin position="291"/>
        <end position="295"/>
    </location>
</feature>
<keyword evidence="7 9" id="KW-0511">Multifunctional enzyme</keyword>
<proteinExistence type="inferred from homology"/>
<name>A0A6N7USI7_9FIRM</name>
<feature type="domain" description="Beta-ketoacyl-[acyl-carrier-protein] synthase III C-terminal" evidence="10">
    <location>
        <begin position="274"/>
        <end position="363"/>
    </location>
</feature>
<dbReference type="GO" id="GO:0005737">
    <property type="term" value="C:cytoplasm"/>
    <property type="evidence" value="ECO:0007669"/>
    <property type="project" value="UniProtKB-SubCell"/>
</dbReference>
<comment type="domain">
    <text evidence="9">The last Arg residue of the ACP-binding site is essential for the weak association between ACP/AcpP and FabH.</text>
</comment>
<dbReference type="UniPathway" id="UPA00094"/>
<dbReference type="InterPro" id="IPR016039">
    <property type="entry name" value="Thiolase-like"/>
</dbReference>
<comment type="subunit">
    <text evidence="9">Homodimer.</text>
</comment>
<dbReference type="PANTHER" id="PTHR43091">
    <property type="entry name" value="3-OXOACYL-[ACYL-CARRIER-PROTEIN] SYNTHASE"/>
    <property type="match status" value="1"/>
</dbReference>
<evidence type="ECO:0000256" key="9">
    <source>
        <dbReference type="HAMAP-Rule" id="MF_01815"/>
    </source>
</evidence>
<evidence type="ECO:0000256" key="8">
    <source>
        <dbReference type="ARBA" id="ARBA00023315"/>
    </source>
</evidence>
<keyword evidence="9" id="KW-0963">Cytoplasm</keyword>
<evidence type="ECO:0000256" key="4">
    <source>
        <dbReference type="ARBA" id="ARBA00022832"/>
    </source>
</evidence>
<keyword evidence="2 9" id="KW-0444">Lipid biosynthesis</keyword>
<dbReference type="AlphaFoldDB" id="A0A6N7USI7"/>
<dbReference type="Pfam" id="PF08545">
    <property type="entry name" value="ACP_syn_III"/>
    <property type="match status" value="1"/>
</dbReference>
<dbReference type="GO" id="GO:0004315">
    <property type="term" value="F:3-oxoacyl-[acyl-carrier-protein] synthase activity"/>
    <property type="evidence" value="ECO:0007669"/>
    <property type="project" value="InterPro"/>
</dbReference>
<dbReference type="GO" id="GO:0033818">
    <property type="term" value="F:beta-ketoacyl-acyl-carrier-protein synthase III activity"/>
    <property type="evidence" value="ECO:0007669"/>
    <property type="project" value="UniProtKB-UniRule"/>
</dbReference>
<feature type="active site" evidence="9">
    <location>
        <position position="110"/>
    </location>
</feature>